<dbReference type="EMBL" id="JJML01000014">
    <property type="protein sequence ID" value="KGF73213.1"/>
    <property type="molecule type" value="Genomic_DNA"/>
</dbReference>
<gene>
    <name evidence="4" type="ORF">DO97_01535</name>
</gene>
<keyword evidence="2" id="KW-0808">Transferase</keyword>
<reference evidence="4 5" key="1">
    <citation type="journal article" date="2014" name="Mol. Ecol.">
        <title>Evolution of Synechococcus.</title>
        <authorList>
            <person name="Dvorak P."/>
            <person name="Casamatta D."/>
            <person name="Hasler P."/>
            <person name="Poulickova A."/>
            <person name="Ondrej V."/>
            <person name="Sanges R."/>
        </authorList>
    </citation>
    <scope>NUCLEOTIDE SEQUENCE [LARGE SCALE GENOMIC DNA]</scope>
    <source>
        <strain evidence="4 5">CAUP A 1101</strain>
    </source>
</reference>
<feature type="domain" description="Glycosyl transferase family 1" evidence="3">
    <location>
        <begin position="3"/>
        <end position="161"/>
    </location>
</feature>
<dbReference type="GO" id="GO:0016757">
    <property type="term" value="F:glycosyltransferase activity"/>
    <property type="evidence" value="ECO:0007669"/>
    <property type="project" value="UniProtKB-KW"/>
</dbReference>
<comment type="caution">
    <text evidence="4">The sequence shown here is derived from an EMBL/GenBank/DDBJ whole genome shotgun (WGS) entry which is preliminary data.</text>
</comment>
<keyword evidence="1" id="KW-0328">Glycosyltransferase</keyword>
<dbReference type="AlphaFoldDB" id="A0A098TQV3"/>
<dbReference type="PANTHER" id="PTHR12526:SF510">
    <property type="entry name" value="D-INOSITOL 3-PHOSPHATE GLYCOSYLTRANSFERASE"/>
    <property type="match status" value="1"/>
</dbReference>
<evidence type="ECO:0000256" key="2">
    <source>
        <dbReference type="ARBA" id="ARBA00022679"/>
    </source>
</evidence>
<accession>A0A098TQV3</accession>
<evidence type="ECO:0000256" key="1">
    <source>
        <dbReference type="ARBA" id="ARBA00022676"/>
    </source>
</evidence>
<dbReference type="Proteomes" id="UP000030170">
    <property type="component" value="Unassembled WGS sequence"/>
</dbReference>
<dbReference type="STRING" id="1497020.DO97_01535"/>
<protein>
    <recommendedName>
        <fullName evidence="3">Glycosyl transferase family 1 domain-containing protein</fullName>
    </recommendedName>
</protein>
<proteinExistence type="predicted"/>
<dbReference type="PANTHER" id="PTHR12526">
    <property type="entry name" value="GLYCOSYLTRANSFERASE"/>
    <property type="match status" value="1"/>
</dbReference>
<evidence type="ECO:0000313" key="4">
    <source>
        <dbReference type="EMBL" id="KGF73213.1"/>
    </source>
</evidence>
<dbReference type="SUPFAM" id="SSF53756">
    <property type="entry name" value="UDP-Glycosyltransferase/glycogen phosphorylase"/>
    <property type="match status" value="1"/>
</dbReference>
<name>A0A098TQV3_9CYAN</name>
<dbReference type="CDD" id="cd03801">
    <property type="entry name" value="GT4_PimA-like"/>
    <property type="match status" value="1"/>
</dbReference>
<keyword evidence="5" id="KW-1185">Reference proteome</keyword>
<organism evidence="4 5">
    <name type="scientific">Neosynechococcus sphagnicola sy1</name>
    <dbReference type="NCBI Taxonomy" id="1497020"/>
    <lineage>
        <taxon>Bacteria</taxon>
        <taxon>Bacillati</taxon>
        <taxon>Cyanobacteriota</taxon>
        <taxon>Cyanophyceae</taxon>
        <taxon>Neosynechococcales</taxon>
        <taxon>Neosynechococcaceae</taxon>
        <taxon>Neosynechococcus</taxon>
    </lineage>
</organism>
<evidence type="ECO:0000313" key="5">
    <source>
        <dbReference type="Proteomes" id="UP000030170"/>
    </source>
</evidence>
<evidence type="ECO:0000259" key="3">
    <source>
        <dbReference type="Pfam" id="PF00534"/>
    </source>
</evidence>
<sequence>MEVILSARALKPFYRIHKIIQAFAAVQRQRPQTALVILDYLSQDDYRQQIQQQIQDLGLTHQVYLFENMPCPFEQMPELYAASSVMVSIPEEDGMPNSIYEAFAVGCPVVASDLKTYDGVVDHEDTCLRVNGNHPAEIAVTILRILENSSLRDRLIRNGRKKVKTHGDLPIEMQKMEQLYYQLLSQSKHQSKIHQTLGTIYNFFTYL</sequence>
<dbReference type="InterPro" id="IPR001296">
    <property type="entry name" value="Glyco_trans_1"/>
</dbReference>
<dbReference type="Gene3D" id="3.40.50.2000">
    <property type="entry name" value="Glycogen Phosphorylase B"/>
    <property type="match status" value="1"/>
</dbReference>
<dbReference type="Pfam" id="PF00534">
    <property type="entry name" value="Glycos_transf_1"/>
    <property type="match status" value="1"/>
</dbReference>